<evidence type="ECO:0000313" key="1">
    <source>
        <dbReference type="EMBL" id="KAF2788416.1"/>
    </source>
</evidence>
<accession>A0A6A6WWC8</accession>
<dbReference type="OrthoDB" id="3927958at2759"/>
<sequence length="188" mass="20906">MCYFRHYLFLGCGHSTSSVKPVRTCANTRSKRGSETPLAEVSEIQRLGISPTGESAFSLALSVTETPLECAPGPSTPYADTQHPKDGTIEEAVEEGEGCKIRLGHPYQSFKIHRMCSLCTQDREQRLVAVTSGNEVKFEDWRWKVKYLSPVPEEARYTEWGAVGEAMGSWVKDWRMKGDGDVGKGTIQ</sequence>
<keyword evidence="2" id="KW-1185">Reference proteome</keyword>
<dbReference type="AlphaFoldDB" id="A0A6A6WWC8"/>
<proteinExistence type="predicted"/>
<dbReference type="EMBL" id="MU002217">
    <property type="protein sequence ID" value="KAF2788416.1"/>
    <property type="molecule type" value="Genomic_DNA"/>
</dbReference>
<organism evidence="1 2">
    <name type="scientific">Melanomma pulvis-pyrius CBS 109.77</name>
    <dbReference type="NCBI Taxonomy" id="1314802"/>
    <lineage>
        <taxon>Eukaryota</taxon>
        <taxon>Fungi</taxon>
        <taxon>Dikarya</taxon>
        <taxon>Ascomycota</taxon>
        <taxon>Pezizomycotina</taxon>
        <taxon>Dothideomycetes</taxon>
        <taxon>Pleosporomycetidae</taxon>
        <taxon>Pleosporales</taxon>
        <taxon>Melanommataceae</taxon>
        <taxon>Melanomma</taxon>
    </lineage>
</organism>
<protein>
    <submittedName>
        <fullName evidence="1">Uncharacterized protein</fullName>
    </submittedName>
</protein>
<reference evidence="1" key="1">
    <citation type="journal article" date="2020" name="Stud. Mycol.">
        <title>101 Dothideomycetes genomes: a test case for predicting lifestyles and emergence of pathogens.</title>
        <authorList>
            <person name="Haridas S."/>
            <person name="Albert R."/>
            <person name="Binder M."/>
            <person name="Bloem J."/>
            <person name="Labutti K."/>
            <person name="Salamov A."/>
            <person name="Andreopoulos B."/>
            <person name="Baker S."/>
            <person name="Barry K."/>
            <person name="Bills G."/>
            <person name="Bluhm B."/>
            <person name="Cannon C."/>
            <person name="Castanera R."/>
            <person name="Culley D."/>
            <person name="Daum C."/>
            <person name="Ezra D."/>
            <person name="Gonzalez J."/>
            <person name="Henrissat B."/>
            <person name="Kuo A."/>
            <person name="Liang C."/>
            <person name="Lipzen A."/>
            <person name="Lutzoni F."/>
            <person name="Magnuson J."/>
            <person name="Mondo S."/>
            <person name="Nolan M."/>
            <person name="Ohm R."/>
            <person name="Pangilinan J."/>
            <person name="Park H.-J."/>
            <person name="Ramirez L."/>
            <person name="Alfaro M."/>
            <person name="Sun H."/>
            <person name="Tritt A."/>
            <person name="Yoshinaga Y."/>
            <person name="Zwiers L.-H."/>
            <person name="Turgeon B."/>
            <person name="Goodwin S."/>
            <person name="Spatafora J."/>
            <person name="Crous P."/>
            <person name="Grigoriev I."/>
        </authorList>
    </citation>
    <scope>NUCLEOTIDE SEQUENCE</scope>
    <source>
        <strain evidence="1">CBS 109.77</strain>
    </source>
</reference>
<dbReference type="Proteomes" id="UP000799757">
    <property type="component" value="Unassembled WGS sequence"/>
</dbReference>
<evidence type="ECO:0000313" key="2">
    <source>
        <dbReference type="Proteomes" id="UP000799757"/>
    </source>
</evidence>
<gene>
    <name evidence="1" type="ORF">K505DRAFT_328935</name>
</gene>
<name>A0A6A6WWC8_9PLEO</name>